<dbReference type="Proteomes" id="UP001054837">
    <property type="component" value="Unassembled WGS sequence"/>
</dbReference>
<evidence type="ECO:0000313" key="2">
    <source>
        <dbReference type="EMBL" id="GIY73597.1"/>
    </source>
</evidence>
<dbReference type="EMBL" id="BPLQ01013632">
    <property type="protein sequence ID" value="GIY73597.1"/>
    <property type="molecule type" value="Genomic_DNA"/>
</dbReference>
<feature type="compositionally biased region" description="Basic and acidic residues" evidence="1">
    <location>
        <begin position="53"/>
        <end position="79"/>
    </location>
</feature>
<dbReference type="AlphaFoldDB" id="A0AAV4VT84"/>
<keyword evidence="3" id="KW-1185">Reference proteome</keyword>
<evidence type="ECO:0000313" key="3">
    <source>
        <dbReference type="Proteomes" id="UP001054837"/>
    </source>
</evidence>
<comment type="caution">
    <text evidence="2">The sequence shown here is derived from an EMBL/GenBank/DDBJ whole genome shotgun (WGS) entry which is preliminary data.</text>
</comment>
<accession>A0AAV4VT84</accession>
<feature type="region of interest" description="Disordered" evidence="1">
    <location>
        <begin position="1"/>
        <end position="79"/>
    </location>
</feature>
<proteinExistence type="predicted"/>
<sequence>MGGPPFQPGGSSRAGGGSRGPAPPPPGNAVQDRFTAGLPGRGSAGTSTGKAHHSQDDNRRKDVTLERQKAGHLKERERSVSVDGWLSELAFFSVRFAFRGKGRPGRYRSMPVRE</sequence>
<evidence type="ECO:0000256" key="1">
    <source>
        <dbReference type="SAM" id="MobiDB-lite"/>
    </source>
</evidence>
<reference evidence="2 3" key="1">
    <citation type="submission" date="2021-06" db="EMBL/GenBank/DDBJ databases">
        <title>Caerostris darwini draft genome.</title>
        <authorList>
            <person name="Kono N."/>
            <person name="Arakawa K."/>
        </authorList>
    </citation>
    <scope>NUCLEOTIDE SEQUENCE [LARGE SCALE GENOMIC DNA]</scope>
</reference>
<gene>
    <name evidence="2" type="ORF">CDAR_429651</name>
</gene>
<organism evidence="2 3">
    <name type="scientific">Caerostris darwini</name>
    <dbReference type="NCBI Taxonomy" id="1538125"/>
    <lineage>
        <taxon>Eukaryota</taxon>
        <taxon>Metazoa</taxon>
        <taxon>Ecdysozoa</taxon>
        <taxon>Arthropoda</taxon>
        <taxon>Chelicerata</taxon>
        <taxon>Arachnida</taxon>
        <taxon>Araneae</taxon>
        <taxon>Araneomorphae</taxon>
        <taxon>Entelegynae</taxon>
        <taxon>Araneoidea</taxon>
        <taxon>Araneidae</taxon>
        <taxon>Caerostris</taxon>
    </lineage>
</organism>
<protein>
    <submittedName>
        <fullName evidence="2">Uncharacterized protein</fullName>
    </submittedName>
</protein>
<name>A0AAV4VT84_9ARAC</name>